<dbReference type="PANTHER" id="PTHR43180">
    <property type="entry name" value="3-OXOACYL-(ACYL-CARRIER-PROTEIN) REDUCTASE (AFU_ORTHOLOGUE AFUA_6G11210)"/>
    <property type="match status" value="1"/>
</dbReference>
<dbReference type="AlphaFoldDB" id="A0A9P5HJH2"/>
<comment type="similarity">
    <text evidence="1">Belongs to the short-chain dehydrogenases/reductases (SDR) family.</text>
</comment>
<name>A0A9P5HJH2_9HYPO</name>
<accession>A0A9P5HJH2</accession>
<proteinExistence type="inferred from homology"/>
<sequence length="353" mass="37992">MSDTQTLSGIQKMIHQSPPVDVTKPYDPSTVSDKTIVMTGGAKGLGAHMARHWASLGAHIVIGDLADAEGEELIASLRASYPKATFAYQHCDVTDWDSQVSLFETAVRVSPSGAIDVVVPNAGIIVPAQSKIFENPVLVDGKLPKPSTATLDVNITGAMFTTHLALYYLPLNPRPDRCLLLIGSVASIMPLPGQTHYAMSKHAILGLFRSLRATSHFKSVRVNMIAPFYTAQTHMMPPVTEAIFLSGSAGAATVADVVDAATRLVADEAVAGRALVVGPRMKTRGVDGLEGEDMAVADAEGDGQGRGIWEFYADDYEYVDSFVKRYLYLLNAVGNVRGWLGMLGDIWGIFRRK</sequence>
<dbReference type="PRINTS" id="PR00081">
    <property type="entry name" value="GDHRDH"/>
</dbReference>
<dbReference type="GO" id="GO:0016491">
    <property type="term" value="F:oxidoreductase activity"/>
    <property type="evidence" value="ECO:0007669"/>
    <property type="project" value="UniProtKB-KW"/>
</dbReference>
<evidence type="ECO:0000313" key="5">
    <source>
        <dbReference type="EMBL" id="KAF7554134.1"/>
    </source>
</evidence>
<dbReference type="InterPro" id="IPR020904">
    <property type="entry name" value="Sc_DH/Rdtase_CS"/>
</dbReference>
<evidence type="ECO:0000313" key="6">
    <source>
        <dbReference type="Proteomes" id="UP000722485"/>
    </source>
</evidence>
<keyword evidence="6" id="KW-1185">Reference proteome</keyword>
<dbReference type="Proteomes" id="UP000722485">
    <property type="component" value="Unassembled WGS sequence"/>
</dbReference>
<gene>
    <name evidence="5" type="ORF">G7Z17_g3143</name>
</gene>
<evidence type="ECO:0000256" key="4">
    <source>
        <dbReference type="SAM" id="MobiDB-lite"/>
    </source>
</evidence>
<evidence type="ECO:0000256" key="1">
    <source>
        <dbReference type="ARBA" id="ARBA00006484"/>
    </source>
</evidence>
<keyword evidence="2" id="KW-0521">NADP</keyword>
<dbReference type="SUPFAM" id="SSF51735">
    <property type="entry name" value="NAD(P)-binding Rossmann-fold domains"/>
    <property type="match status" value="1"/>
</dbReference>
<dbReference type="PANTHER" id="PTHR43180:SF16">
    <property type="entry name" value="BACILYSIN BIOSYNTHESIS OXIDOREDUCTASE BACC"/>
    <property type="match status" value="1"/>
</dbReference>
<feature type="region of interest" description="Disordered" evidence="4">
    <location>
        <begin position="1"/>
        <end position="28"/>
    </location>
</feature>
<dbReference type="EMBL" id="JAANBB010000036">
    <property type="protein sequence ID" value="KAF7554134.1"/>
    <property type="molecule type" value="Genomic_DNA"/>
</dbReference>
<dbReference type="Pfam" id="PF00106">
    <property type="entry name" value="adh_short"/>
    <property type="match status" value="1"/>
</dbReference>
<dbReference type="OrthoDB" id="498125at2759"/>
<evidence type="ECO:0000256" key="2">
    <source>
        <dbReference type="ARBA" id="ARBA00022857"/>
    </source>
</evidence>
<evidence type="ECO:0000256" key="3">
    <source>
        <dbReference type="ARBA" id="ARBA00023002"/>
    </source>
</evidence>
<dbReference type="InterPro" id="IPR002347">
    <property type="entry name" value="SDR_fam"/>
</dbReference>
<reference evidence="5" key="1">
    <citation type="submission" date="2020-03" db="EMBL/GenBank/DDBJ databases">
        <title>Draft Genome Sequence of Cylindrodendrum hubeiense.</title>
        <authorList>
            <person name="Buettner E."/>
            <person name="Kellner H."/>
        </authorList>
    </citation>
    <scope>NUCLEOTIDE SEQUENCE</scope>
    <source>
        <strain evidence="5">IHI 201604</strain>
    </source>
</reference>
<organism evidence="5 6">
    <name type="scientific">Cylindrodendrum hubeiense</name>
    <dbReference type="NCBI Taxonomy" id="595255"/>
    <lineage>
        <taxon>Eukaryota</taxon>
        <taxon>Fungi</taxon>
        <taxon>Dikarya</taxon>
        <taxon>Ascomycota</taxon>
        <taxon>Pezizomycotina</taxon>
        <taxon>Sordariomycetes</taxon>
        <taxon>Hypocreomycetidae</taxon>
        <taxon>Hypocreales</taxon>
        <taxon>Nectriaceae</taxon>
        <taxon>Cylindrodendrum</taxon>
    </lineage>
</organism>
<keyword evidence="3" id="KW-0560">Oxidoreductase</keyword>
<comment type="caution">
    <text evidence="5">The sequence shown here is derived from an EMBL/GenBank/DDBJ whole genome shotgun (WGS) entry which is preliminary data.</text>
</comment>
<dbReference type="PROSITE" id="PS00061">
    <property type="entry name" value="ADH_SHORT"/>
    <property type="match status" value="1"/>
</dbReference>
<dbReference type="InterPro" id="IPR036291">
    <property type="entry name" value="NAD(P)-bd_dom_sf"/>
</dbReference>
<protein>
    <submittedName>
        <fullName evidence="5">Uncharacterized protein</fullName>
    </submittedName>
</protein>
<dbReference type="Gene3D" id="3.40.50.720">
    <property type="entry name" value="NAD(P)-binding Rossmann-like Domain"/>
    <property type="match status" value="1"/>
</dbReference>